<evidence type="ECO:0000313" key="4">
    <source>
        <dbReference type="EMBL" id="RWR82451.1"/>
    </source>
</evidence>
<comment type="similarity">
    <text evidence="1 2">Belongs to the plant dehydrin family.</text>
</comment>
<dbReference type="InterPro" id="IPR030513">
    <property type="entry name" value="Dehydrin_CS"/>
</dbReference>
<dbReference type="PANTHER" id="PTHR33346">
    <property type="entry name" value="DEHYDRIN XERO 2-RELATED"/>
    <property type="match status" value="1"/>
</dbReference>
<evidence type="ECO:0000313" key="5">
    <source>
        <dbReference type="Proteomes" id="UP000283530"/>
    </source>
</evidence>
<dbReference type="PROSITE" id="PS00315">
    <property type="entry name" value="DEHYDRIN_1"/>
    <property type="match status" value="1"/>
</dbReference>
<dbReference type="GO" id="GO:0009737">
    <property type="term" value="P:response to abscisic acid"/>
    <property type="evidence" value="ECO:0007669"/>
    <property type="project" value="TreeGrafter"/>
</dbReference>
<dbReference type="GO" id="GO:0005829">
    <property type="term" value="C:cytosol"/>
    <property type="evidence" value="ECO:0007669"/>
    <property type="project" value="TreeGrafter"/>
</dbReference>
<dbReference type="PANTHER" id="PTHR33346:SF42">
    <property type="entry name" value="DEHYDRIN XERO 1"/>
    <property type="match status" value="1"/>
</dbReference>
<accession>A0A3S3MF49</accession>
<dbReference type="GO" id="GO:0009414">
    <property type="term" value="P:response to water deprivation"/>
    <property type="evidence" value="ECO:0007669"/>
    <property type="project" value="TreeGrafter"/>
</dbReference>
<dbReference type="GO" id="GO:0009631">
    <property type="term" value="P:cold acclimation"/>
    <property type="evidence" value="ECO:0007669"/>
    <property type="project" value="TreeGrafter"/>
</dbReference>
<feature type="region of interest" description="Disordered" evidence="3">
    <location>
        <begin position="1"/>
        <end position="132"/>
    </location>
</feature>
<comment type="caution">
    <text evidence="4">The sequence shown here is derived from an EMBL/GenBank/DDBJ whole genome shotgun (WGS) entry which is preliminary data.</text>
</comment>
<organism evidence="4 5">
    <name type="scientific">Cinnamomum micranthum f. kanehirae</name>
    <dbReference type="NCBI Taxonomy" id="337451"/>
    <lineage>
        <taxon>Eukaryota</taxon>
        <taxon>Viridiplantae</taxon>
        <taxon>Streptophyta</taxon>
        <taxon>Embryophyta</taxon>
        <taxon>Tracheophyta</taxon>
        <taxon>Spermatophyta</taxon>
        <taxon>Magnoliopsida</taxon>
        <taxon>Magnoliidae</taxon>
        <taxon>Laurales</taxon>
        <taxon>Lauraceae</taxon>
        <taxon>Cinnamomum</taxon>
    </lineage>
</organism>
<feature type="compositionally biased region" description="Basic and acidic residues" evidence="3">
    <location>
        <begin position="106"/>
        <end position="126"/>
    </location>
</feature>
<dbReference type="OrthoDB" id="10449626at2759"/>
<gene>
    <name evidence="4" type="ORF">CKAN_01116800</name>
</gene>
<keyword evidence="5" id="KW-1185">Reference proteome</keyword>
<sequence>MDEYGNPIGIVPGHRGMTATGHSSGAYGGAPGTITGEGMNPTGHSTGSGHHGLSAILHRSGSSSSSSSSEDDGLGGRRKKKGLKERIKEKLPGSHKSNHNPLSGGVHEHHEHEKKGIIEKIKEKLPGHHHSH</sequence>
<evidence type="ECO:0000256" key="1">
    <source>
        <dbReference type="ARBA" id="ARBA00008403"/>
    </source>
</evidence>
<evidence type="ECO:0008006" key="6">
    <source>
        <dbReference type="Google" id="ProtNLM"/>
    </source>
</evidence>
<name>A0A3S3MF49_9MAGN</name>
<reference evidence="4 5" key="1">
    <citation type="journal article" date="2019" name="Nat. Plants">
        <title>Stout camphor tree genome fills gaps in understanding of flowering plant genome evolution.</title>
        <authorList>
            <person name="Chaw S.M."/>
            <person name="Liu Y.C."/>
            <person name="Wu Y.W."/>
            <person name="Wang H.Y."/>
            <person name="Lin C.I."/>
            <person name="Wu C.S."/>
            <person name="Ke H.M."/>
            <person name="Chang L.Y."/>
            <person name="Hsu C.Y."/>
            <person name="Yang H.T."/>
            <person name="Sudianto E."/>
            <person name="Hsu M.H."/>
            <person name="Wu K.P."/>
            <person name="Wang L.N."/>
            <person name="Leebens-Mack J.H."/>
            <person name="Tsai I.J."/>
        </authorList>
    </citation>
    <scope>NUCLEOTIDE SEQUENCE [LARGE SCALE GENOMIC DNA]</scope>
    <source>
        <strain evidence="5">cv. Chaw 1501</strain>
        <tissue evidence="4">Young leaves</tissue>
    </source>
</reference>
<dbReference type="EMBL" id="QPKB01000004">
    <property type="protein sequence ID" value="RWR82451.1"/>
    <property type="molecule type" value="Genomic_DNA"/>
</dbReference>
<dbReference type="Pfam" id="PF00257">
    <property type="entry name" value="Dehydrin"/>
    <property type="match status" value="1"/>
</dbReference>
<evidence type="ECO:0000256" key="3">
    <source>
        <dbReference type="SAM" id="MobiDB-lite"/>
    </source>
</evidence>
<dbReference type="Proteomes" id="UP000283530">
    <property type="component" value="Unassembled WGS sequence"/>
</dbReference>
<dbReference type="STRING" id="337451.A0A3S3MF49"/>
<evidence type="ECO:0000256" key="2">
    <source>
        <dbReference type="RuleBase" id="RU003995"/>
    </source>
</evidence>
<protein>
    <recommendedName>
        <fullName evidence="6">Dehydrin</fullName>
    </recommendedName>
</protein>
<dbReference type="PROSITE" id="PS00823">
    <property type="entry name" value="DEHYDRIN_2"/>
    <property type="match status" value="2"/>
</dbReference>
<feature type="compositionally biased region" description="Low complexity" evidence="3">
    <location>
        <begin position="42"/>
        <end position="52"/>
    </location>
</feature>
<dbReference type="AlphaFoldDB" id="A0A3S3MF49"/>
<proteinExistence type="inferred from homology"/>
<dbReference type="InterPro" id="IPR000167">
    <property type="entry name" value="Dehydrin"/>
</dbReference>